<dbReference type="EMBL" id="QEFC01000104">
    <property type="protein sequence ID" value="KAE9466114.1"/>
    <property type="molecule type" value="Genomic_DNA"/>
</dbReference>
<dbReference type="OrthoDB" id="1433113at2759"/>
<feature type="non-terminal residue" evidence="2">
    <location>
        <position position="1"/>
    </location>
</feature>
<evidence type="ECO:0000313" key="2">
    <source>
        <dbReference type="EMBL" id="KAE9466114.1"/>
    </source>
</evidence>
<comment type="caution">
    <text evidence="2">The sequence shown here is derived from an EMBL/GenBank/DDBJ whole genome shotgun (WGS) entry which is preliminary data.</text>
</comment>
<dbReference type="AlphaFoldDB" id="A0A6A4MF43"/>
<feature type="region of interest" description="Disordered" evidence="1">
    <location>
        <begin position="1"/>
        <end position="65"/>
    </location>
</feature>
<name>A0A6A4MF43_9ERIC</name>
<gene>
    <name evidence="2" type="ORF">C3L33_01987</name>
</gene>
<evidence type="ECO:0000256" key="1">
    <source>
        <dbReference type="SAM" id="MobiDB-lite"/>
    </source>
</evidence>
<organism evidence="2 3">
    <name type="scientific">Rhododendron williamsianum</name>
    <dbReference type="NCBI Taxonomy" id="262921"/>
    <lineage>
        <taxon>Eukaryota</taxon>
        <taxon>Viridiplantae</taxon>
        <taxon>Streptophyta</taxon>
        <taxon>Embryophyta</taxon>
        <taxon>Tracheophyta</taxon>
        <taxon>Spermatophyta</taxon>
        <taxon>Magnoliopsida</taxon>
        <taxon>eudicotyledons</taxon>
        <taxon>Gunneridae</taxon>
        <taxon>Pentapetalae</taxon>
        <taxon>asterids</taxon>
        <taxon>Ericales</taxon>
        <taxon>Ericaceae</taxon>
        <taxon>Ericoideae</taxon>
        <taxon>Rhodoreae</taxon>
        <taxon>Rhododendron</taxon>
    </lineage>
</organism>
<protein>
    <submittedName>
        <fullName evidence="2">Uncharacterized protein</fullName>
    </submittedName>
</protein>
<dbReference type="Proteomes" id="UP000428333">
    <property type="component" value="Linkage Group LG01"/>
</dbReference>
<keyword evidence="3" id="KW-1185">Reference proteome</keyword>
<proteinExistence type="predicted"/>
<accession>A0A6A4MF43</accession>
<feature type="compositionally biased region" description="Polar residues" evidence="1">
    <location>
        <begin position="24"/>
        <end position="49"/>
    </location>
</feature>
<evidence type="ECO:0000313" key="3">
    <source>
        <dbReference type="Proteomes" id="UP000428333"/>
    </source>
</evidence>
<reference evidence="2 3" key="1">
    <citation type="journal article" date="2019" name="Genome Biol. Evol.">
        <title>The Rhododendron genome and chromosomal organization provide insight into shared whole-genome duplications across the heath family (Ericaceae).</title>
        <authorList>
            <person name="Soza V.L."/>
            <person name="Lindsley D."/>
            <person name="Waalkes A."/>
            <person name="Ramage E."/>
            <person name="Patwardhan R.P."/>
            <person name="Burton J.N."/>
            <person name="Adey A."/>
            <person name="Kumar A."/>
            <person name="Qiu R."/>
            <person name="Shendure J."/>
            <person name="Hall B."/>
        </authorList>
    </citation>
    <scope>NUCLEOTIDE SEQUENCE [LARGE SCALE GENOMIC DNA]</scope>
    <source>
        <strain evidence="2">RSF 1966-606</strain>
    </source>
</reference>
<sequence>MPMFSALVPSQPGEKVVTYPTRPVDTTTDFEGTTSLQPSQPVSSGNAVSGSMAGPHVVPSRSGPRPVPMVGMPRMQPQGMAAYNLNSQAGMGGGMNPGNIPMPRGVNEKERLRNGDAWISSTTEVKTLLSVVFHGKLHAGDCTSEDPHLKWVYRQNTKTQVQPVHFQEAVFEVVPSNSLLHTLGPDCKSFHQNLLYKIFESNLFFLVLGCHDSAVTYKLSLAQNIRLN</sequence>